<reference evidence="1 2" key="1">
    <citation type="submission" date="2024-01" db="EMBL/GenBank/DDBJ databases">
        <authorList>
            <person name="Waweru B."/>
        </authorList>
    </citation>
    <scope>NUCLEOTIDE SEQUENCE [LARGE SCALE GENOMIC DNA]</scope>
</reference>
<gene>
    <name evidence="1" type="ORF">DCAF_LOCUS6512</name>
</gene>
<dbReference type="AlphaFoldDB" id="A0AAV1R729"/>
<keyword evidence="2" id="KW-1185">Reference proteome</keyword>
<organism evidence="1 2">
    <name type="scientific">Dovyalis caffra</name>
    <dbReference type="NCBI Taxonomy" id="77055"/>
    <lineage>
        <taxon>Eukaryota</taxon>
        <taxon>Viridiplantae</taxon>
        <taxon>Streptophyta</taxon>
        <taxon>Embryophyta</taxon>
        <taxon>Tracheophyta</taxon>
        <taxon>Spermatophyta</taxon>
        <taxon>Magnoliopsida</taxon>
        <taxon>eudicotyledons</taxon>
        <taxon>Gunneridae</taxon>
        <taxon>Pentapetalae</taxon>
        <taxon>rosids</taxon>
        <taxon>fabids</taxon>
        <taxon>Malpighiales</taxon>
        <taxon>Salicaceae</taxon>
        <taxon>Flacourtieae</taxon>
        <taxon>Dovyalis</taxon>
    </lineage>
</organism>
<evidence type="ECO:0000313" key="1">
    <source>
        <dbReference type="EMBL" id="CAK7328773.1"/>
    </source>
</evidence>
<evidence type="ECO:0000313" key="2">
    <source>
        <dbReference type="Proteomes" id="UP001314170"/>
    </source>
</evidence>
<comment type="caution">
    <text evidence="1">The sequence shown here is derived from an EMBL/GenBank/DDBJ whole genome shotgun (WGS) entry which is preliminary data.</text>
</comment>
<protein>
    <submittedName>
        <fullName evidence="1">Uncharacterized protein</fullName>
    </submittedName>
</protein>
<proteinExistence type="predicted"/>
<dbReference type="Proteomes" id="UP001314170">
    <property type="component" value="Unassembled WGS sequence"/>
</dbReference>
<accession>A0AAV1R729</accession>
<dbReference type="EMBL" id="CAWUPB010000903">
    <property type="protein sequence ID" value="CAK7328773.1"/>
    <property type="molecule type" value="Genomic_DNA"/>
</dbReference>
<name>A0AAV1R729_9ROSI</name>
<sequence>MIKIFRKARFNRDNPFLHSSCPTGSFNQASKPSKIVSGVVGVGDFKVAPDSRGRESRIIERSYYTRKPAKKSCFESVSDSRNAIQPVGVGLPSEGVAIRFKASSYPVECEPGTKARLVLMMKGQGVRAWVLARDTTSSARRDGSFFSSSSIPTSTCYRPNYARVREQHPSIPDPIHRIVSAGFGSTPRQEIKKWMTFFWSFAQAD</sequence>